<keyword evidence="4 7" id="KW-0812">Transmembrane</keyword>
<organism evidence="8">
    <name type="scientific">Fusarium oxysporum (strain Fo5176)</name>
    <name type="common">Fusarium vascular wilt</name>
    <dbReference type="NCBI Taxonomy" id="660025"/>
    <lineage>
        <taxon>Eukaryota</taxon>
        <taxon>Fungi</taxon>
        <taxon>Dikarya</taxon>
        <taxon>Ascomycota</taxon>
        <taxon>Pezizomycotina</taxon>
        <taxon>Sordariomycetes</taxon>
        <taxon>Hypocreomycetidae</taxon>
        <taxon>Hypocreales</taxon>
        <taxon>Nectriaceae</taxon>
        <taxon>Fusarium</taxon>
        <taxon>Fusarium oxysporum species complex</taxon>
    </lineage>
</organism>
<dbReference type="CDD" id="cd08863">
    <property type="entry name" value="SRPBCC_DUF1857"/>
    <property type="match status" value="1"/>
</dbReference>
<comment type="subcellular location">
    <subcellularLocation>
        <location evidence="1">Membrane</location>
        <topology evidence="1">Multi-pass membrane protein</topology>
    </subcellularLocation>
</comment>
<feature type="transmembrane region" description="Helical" evidence="7">
    <location>
        <begin position="263"/>
        <end position="284"/>
    </location>
</feature>
<dbReference type="InterPro" id="IPR001734">
    <property type="entry name" value="Na/solute_symporter"/>
</dbReference>
<feature type="transmembrane region" description="Helical" evidence="7">
    <location>
        <begin position="139"/>
        <end position="160"/>
    </location>
</feature>
<feature type="transmembrane region" description="Helical" evidence="7">
    <location>
        <begin position="296"/>
        <end position="324"/>
    </location>
</feature>
<dbReference type="PANTHER" id="PTHR46154:SF4">
    <property type="entry name" value="UREA ACTIVE TRANSPORTER"/>
    <property type="match status" value="1"/>
</dbReference>
<dbReference type="Pfam" id="PF08982">
    <property type="entry name" value="AtaL"/>
    <property type="match status" value="1"/>
</dbReference>
<dbReference type="Pfam" id="PF00474">
    <property type="entry name" value="SSF"/>
    <property type="match status" value="1"/>
</dbReference>
<feature type="transmembrane region" description="Helical" evidence="7">
    <location>
        <begin position="203"/>
        <end position="222"/>
    </location>
</feature>
<evidence type="ECO:0000256" key="1">
    <source>
        <dbReference type="ARBA" id="ARBA00004141"/>
    </source>
</evidence>
<feature type="transmembrane region" description="Helical" evidence="7">
    <location>
        <begin position="63"/>
        <end position="83"/>
    </location>
</feature>
<dbReference type="InterPro" id="IPR023393">
    <property type="entry name" value="START-like_dom_sf"/>
</dbReference>
<dbReference type="FunFam" id="1.20.1730.10:FF:000006">
    <property type="entry name" value="Urea active transporter"/>
    <property type="match status" value="1"/>
</dbReference>
<dbReference type="PANTHER" id="PTHR46154">
    <property type="match status" value="1"/>
</dbReference>
<keyword evidence="6 7" id="KW-0472">Membrane</keyword>
<feature type="transmembrane region" description="Helical" evidence="7">
    <location>
        <begin position="437"/>
        <end position="457"/>
    </location>
</feature>
<dbReference type="InterPro" id="IPR038377">
    <property type="entry name" value="Na/Glc_symporter_sf"/>
</dbReference>
<evidence type="ECO:0000256" key="7">
    <source>
        <dbReference type="SAM" id="Phobius"/>
    </source>
</evidence>
<evidence type="ECO:0000256" key="5">
    <source>
        <dbReference type="ARBA" id="ARBA00022989"/>
    </source>
</evidence>
<dbReference type="GO" id="GO:0015606">
    <property type="term" value="F:spermidine transmembrane transporter activity"/>
    <property type="evidence" value="ECO:0007669"/>
    <property type="project" value="TreeGrafter"/>
</dbReference>
<feature type="transmembrane region" description="Helical" evidence="7">
    <location>
        <begin position="413"/>
        <end position="431"/>
    </location>
</feature>
<proteinExistence type="inferred from homology"/>
<keyword evidence="3" id="KW-0813">Transport</keyword>
<feature type="transmembrane region" description="Helical" evidence="7">
    <location>
        <begin position="608"/>
        <end position="633"/>
    </location>
</feature>
<sequence length="826" mass="89728">MAGGGGPSSGTVEPPLSQAYGYGIVVGLGFLFALGMIFTTWVLKRYNHEKQTSEMFNTAGRTVKSGLVASAVVSSWTWAATLLQSSGVAYRYGVSGPFWYASGATVQIILFATIAIELKRRAPNAHTFLEVIRARYGRITHCVYICFGLFTNILVTAMLLTGGSAVVTSLTGMHTAAACFLLPLGVVLYTMFGGIKATFLTDYVHTVIILVIILIFALTAYATGSELGSPGEVYDALTKAAKSHPVDGNAEGSYLTMRSREGIIFFVINIVGNFGTVFMDNGYYNKAIAAHPVAALPGYIIGGLSWFAIPWLCATTMGLSALALETNPAFPTYPNRMDPADVSAGLVLPYAAVGLLGKTGAICTLIMIFMAVTSATSAQLIAVSSIFTYDVYQTYINPQASGSRLIGVSHTTVCLYGVIMASFSVGLHYAGISMGWLYLWMGVMISAAVIPATLTLLWKRQNWIAAAVSPVLGLFCALIAWTVTCAKEFDGVLSVDNLGSNNPMLAGNVVALLSPLIFVPLFTFGFGSDSYDWASMAAIKQADDTSDSNGDSETAVVTSFAVAPEEDMAKLNRASKIAKTMTVCMTIAFLILWPMPMYGTSYVFSKPFFTGWVVVGILWLFCSSIAVGLFPLWEGRQSLVRVFKAYDRDTKWSAPINPSGASPILSEAQVWNGLKRKVRKAHEFVAPILECEVLSEEDTEAGTKVTRQVTFDKEARGSNNTVVKEVVYKFAPTRVDFYQPDGSKIFNIVSVDQGGNLILTFAFEWWHPQVEAESEEAKQLREKYFKMAKGAVEGTINAIHRNDRVRRKGGYQFIMQRISERRTVLY</sequence>
<dbReference type="GO" id="GO:0015204">
    <property type="term" value="F:urea transmembrane transporter activity"/>
    <property type="evidence" value="ECO:0007669"/>
    <property type="project" value="InterPro"/>
</dbReference>
<dbReference type="CDD" id="cd11476">
    <property type="entry name" value="SLC5sbd_DUR3"/>
    <property type="match status" value="1"/>
</dbReference>
<protein>
    <recommendedName>
        <fullName evidence="9">Urea active transporter 1</fullName>
    </recommendedName>
</protein>
<dbReference type="Gene3D" id="3.30.530.20">
    <property type="match status" value="1"/>
</dbReference>
<dbReference type="Gene3D" id="1.20.1730.10">
    <property type="entry name" value="Sodium/glucose cotransporter"/>
    <property type="match status" value="1"/>
</dbReference>
<dbReference type="GO" id="GO:0005886">
    <property type="term" value="C:plasma membrane"/>
    <property type="evidence" value="ECO:0007669"/>
    <property type="project" value="TreeGrafter"/>
</dbReference>
<dbReference type="GO" id="GO:0015489">
    <property type="term" value="F:putrescine transmembrane transporter activity"/>
    <property type="evidence" value="ECO:0007669"/>
    <property type="project" value="TreeGrafter"/>
</dbReference>
<reference evidence="8" key="1">
    <citation type="journal article" date="2012" name="Mol. Plant Microbe Interact.">
        <title>A highly conserved effector in Fusarium oxysporum is required for full virulence on Arabidopsis.</title>
        <authorList>
            <person name="Thatcher L.F."/>
            <person name="Gardiner D.M."/>
            <person name="Kazan K."/>
            <person name="Manners J."/>
        </authorList>
    </citation>
    <scope>NUCLEOTIDE SEQUENCE [LARGE SCALE GENOMIC DNA]</scope>
    <source>
        <strain evidence="8">Fo5176</strain>
    </source>
</reference>
<feature type="transmembrane region" description="Helical" evidence="7">
    <location>
        <begin position="464"/>
        <end position="484"/>
    </location>
</feature>
<dbReference type="OrthoDB" id="6132759at2759"/>
<dbReference type="EMBL" id="AFQF01003070">
    <property type="protein sequence ID" value="EGU77048.1"/>
    <property type="molecule type" value="Genomic_DNA"/>
</dbReference>
<dbReference type="InterPro" id="IPR015075">
    <property type="entry name" value="AtaL"/>
</dbReference>
<evidence type="ECO:0000256" key="3">
    <source>
        <dbReference type="ARBA" id="ARBA00022448"/>
    </source>
</evidence>
<dbReference type="STRING" id="660025.F9G199"/>
<evidence type="ECO:0008006" key="9">
    <source>
        <dbReference type="Google" id="ProtNLM"/>
    </source>
</evidence>
<feature type="transmembrane region" description="Helical" evidence="7">
    <location>
        <begin position="577"/>
        <end position="596"/>
    </location>
</feature>
<comment type="similarity">
    <text evidence="2">Belongs to the sodium:solute symporter (SSF) (TC 2.A.21) family.</text>
</comment>
<keyword evidence="5 7" id="KW-1133">Transmembrane helix</keyword>
<evidence type="ECO:0000256" key="4">
    <source>
        <dbReference type="ARBA" id="ARBA00022692"/>
    </source>
</evidence>
<feature type="transmembrane region" description="Helical" evidence="7">
    <location>
        <begin position="98"/>
        <end position="118"/>
    </location>
</feature>
<feature type="transmembrane region" description="Helical" evidence="7">
    <location>
        <begin position="20"/>
        <end position="43"/>
    </location>
</feature>
<accession>F9G199</accession>
<gene>
    <name evidence="8" type="ORF">FOXB_12431</name>
</gene>
<dbReference type="PROSITE" id="PS50283">
    <property type="entry name" value="NA_SOLUT_SYMP_3"/>
    <property type="match status" value="1"/>
</dbReference>
<dbReference type="PaxDb" id="5507-FOXG_12291P0"/>
<feature type="transmembrane region" description="Helical" evidence="7">
    <location>
        <begin position="504"/>
        <end position="526"/>
    </location>
</feature>
<dbReference type="AlphaFoldDB" id="F9G199"/>
<name>F9G199_FUSOF</name>
<feature type="transmembrane region" description="Helical" evidence="7">
    <location>
        <begin position="172"/>
        <end position="191"/>
    </location>
</feature>
<dbReference type="NCBIfam" id="TIGR00813">
    <property type="entry name" value="sss"/>
    <property type="match status" value="1"/>
</dbReference>
<evidence type="ECO:0000256" key="2">
    <source>
        <dbReference type="ARBA" id="ARBA00006434"/>
    </source>
</evidence>
<evidence type="ECO:0000313" key="8">
    <source>
        <dbReference type="EMBL" id="EGU77048.1"/>
    </source>
</evidence>
<dbReference type="SUPFAM" id="SSF55961">
    <property type="entry name" value="Bet v1-like"/>
    <property type="match status" value="1"/>
</dbReference>
<evidence type="ECO:0000256" key="6">
    <source>
        <dbReference type="ARBA" id="ARBA00023136"/>
    </source>
</evidence>
<feature type="transmembrane region" description="Helical" evidence="7">
    <location>
        <begin position="344"/>
        <end position="372"/>
    </location>
</feature>
<comment type="caution">
    <text evidence="8">The sequence shown here is derived from an EMBL/GenBank/DDBJ whole genome shotgun (WGS) entry which is preliminary data.</text>
</comment>
<dbReference type="InterPro" id="IPR031155">
    <property type="entry name" value="DUR"/>
</dbReference>